<dbReference type="OrthoDB" id="6017153at2759"/>
<dbReference type="GO" id="GO:0006189">
    <property type="term" value="P:'de novo' IMP biosynthetic process"/>
    <property type="evidence" value="ECO:0007669"/>
    <property type="project" value="TreeGrafter"/>
</dbReference>
<keyword evidence="1" id="KW-0808">Transferase</keyword>
<organism evidence="1 2">
    <name type="scientific">Gigaspora margarita</name>
    <dbReference type="NCBI Taxonomy" id="4874"/>
    <lineage>
        <taxon>Eukaryota</taxon>
        <taxon>Fungi</taxon>
        <taxon>Fungi incertae sedis</taxon>
        <taxon>Mucoromycota</taxon>
        <taxon>Glomeromycotina</taxon>
        <taxon>Glomeromycetes</taxon>
        <taxon>Diversisporales</taxon>
        <taxon>Gigasporaceae</taxon>
        <taxon>Gigaspora</taxon>
    </lineage>
</organism>
<dbReference type="InterPro" id="IPR024051">
    <property type="entry name" value="AICAR_Tfase_dup_dom_sf"/>
</dbReference>
<name>A0A8H4ANJ0_GIGMA</name>
<dbReference type="Gene3D" id="3.40.140.20">
    <property type="match status" value="2"/>
</dbReference>
<evidence type="ECO:0000313" key="1">
    <source>
        <dbReference type="EMBL" id="KAF0515999.1"/>
    </source>
</evidence>
<dbReference type="PANTHER" id="PTHR11692">
    <property type="entry name" value="BIFUNCTIONAL PURINE BIOSYNTHESIS PROTEIN PURH"/>
    <property type="match status" value="1"/>
</dbReference>
<evidence type="ECO:0000313" key="2">
    <source>
        <dbReference type="Proteomes" id="UP000439903"/>
    </source>
</evidence>
<gene>
    <name evidence="1" type="ORF">F8M41_017242</name>
</gene>
<dbReference type="GO" id="GO:0005829">
    <property type="term" value="C:cytosol"/>
    <property type="evidence" value="ECO:0007669"/>
    <property type="project" value="TreeGrafter"/>
</dbReference>
<dbReference type="SUPFAM" id="SSF53927">
    <property type="entry name" value="Cytidine deaminase-like"/>
    <property type="match status" value="1"/>
</dbReference>
<keyword evidence="1" id="KW-0378">Hydrolase</keyword>
<dbReference type="PANTHER" id="PTHR11692:SF0">
    <property type="entry name" value="BIFUNCTIONAL PURINE BIOSYNTHESIS PROTEIN ATIC"/>
    <property type="match status" value="1"/>
</dbReference>
<accession>A0A8H4ANJ0</accession>
<dbReference type="AlphaFoldDB" id="A0A8H4ANJ0"/>
<dbReference type="InterPro" id="IPR016193">
    <property type="entry name" value="Cytidine_deaminase-like"/>
</dbReference>
<dbReference type="EMBL" id="WTPW01000391">
    <property type="protein sequence ID" value="KAF0515999.1"/>
    <property type="molecule type" value="Genomic_DNA"/>
</dbReference>
<sequence length="179" mass="20169">MLMLVLEVSDGVIAPGYDAQVLEILSKKKDRKYTIIQINPNYEPSEIETRQSLLAIFSTEAEFTVITDLLLPQLLSNIHNLILYVMLKMECIELGAWQRSRIHCMRLAGEKATTERISWKSNFNTIPELLMPKERKLHLASLSGVALSSDAFLLFPDNIHRAHQSGADYVADPSGSIQD</sequence>
<proteinExistence type="predicted"/>
<keyword evidence="2" id="KW-1185">Reference proteome</keyword>
<dbReference type="GO" id="GO:0003937">
    <property type="term" value="F:IMP cyclohydrolase activity"/>
    <property type="evidence" value="ECO:0007669"/>
    <property type="project" value="InterPro"/>
</dbReference>
<dbReference type="Proteomes" id="UP000439903">
    <property type="component" value="Unassembled WGS sequence"/>
</dbReference>
<reference evidence="1 2" key="1">
    <citation type="journal article" date="2019" name="Environ. Microbiol.">
        <title>At the nexus of three kingdoms: the genome of the mycorrhizal fungus Gigaspora margarita provides insights into plant, endobacterial and fungal interactions.</title>
        <authorList>
            <person name="Venice F."/>
            <person name="Ghignone S."/>
            <person name="Salvioli di Fossalunga A."/>
            <person name="Amselem J."/>
            <person name="Novero M."/>
            <person name="Xianan X."/>
            <person name="Sedzielewska Toro K."/>
            <person name="Morin E."/>
            <person name="Lipzen A."/>
            <person name="Grigoriev I.V."/>
            <person name="Henrissat B."/>
            <person name="Martin F.M."/>
            <person name="Bonfante P."/>
        </authorList>
    </citation>
    <scope>NUCLEOTIDE SEQUENCE [LARGE SCALE GENOMIC DNA]</scope>
    <source>
        <strain evidence="1 2">BEG34</strain>
    </source>
</reference>
<dbReference type="InterPro" id="IPR002695">
    <property type="entry name" value="PurH-like"/>
</dbReference>
<protein>
    <submittedName>
        <fullName evidence="1">Phosphoribosylaminoimidazolecarboxamide formyltransferase/IMP cyclohydrolase</fullName>
    </submittedName>
</protein>
<comment type="caution">
    <text evidence="1">The sequence shown here is derived from an EMBL/GenBank/DDBJ whole genome shotgun (WGS) entry which is preliminary data.</text>
</comment>
<dbReference type="GO" id="GO:0004643">
    <property type="term" value="F:phosphoribosylaminoimidazolecarboxamide formyltransferase activity"/>
    <property type="evidence" value="ECO:0007669"/>
    <property type="project" value="InterPro"/>
</dbReference>